<sequence length="650" mass="65773">MKFQNSIALSALFGLAAAEVPQEHSHEKYLRAVNALLKQDNPLNIQDAVFGLLGNAAAEAGAGDVTNLDCLHQATADSAFTAAKAANDVDGMASALVFRAVERNTGSVGLKSVLCDETAQNPEIAALTQHQDPASEGAAATNKEITLELARQLAAVGADPMLALDSGTFEPGDPNDNTGAGNTCDDADDAEGCIFSQNLLVQDATAEEIQAAVDGADGTASNSTAATKLRLRRATLPNRRGKKNQDAAAGADASANATAVADKVRRGNKNKDAAADAGAAANATAVADKFRRGNKNNADANGNAAAANETADAVQSAGNGGNANANGNQNNNANGNNQNNNADDAAEATGNGNGNANNNQNGNQNNNANNGNADDAADDVADDAADDTADDNTGNNGNQNNQNGNQNQNGNNQNNQNGNNQNNQNGNQNNNGNANNGNAGNANNGGNDAATGTDVQTFTGDLGGPPPPVTSDAASDKPFSVNGATFVNAGAALQRSCAVQHNACADAANSGSEDITVADCDAQEDDCLAAASLKKLRRSSSVGSEGRKMRIASNAIKTRQNLDFGECQDPSIEFAAGLDGRKEASFGPAGDFEHGSALNINIISSFICGQLSSRCQASDDAVAACEQGQADAQGLQGQAAADAFNTALGL</sequence>
<dbReference type="Proteomes" id="UP001243330">
    <property type="component" value="Unassembled WGS sequence"/>
</dbReference>
<organism evidence="3 4">
    <name type="scientific">Colletotrichum chrysophilum</name>
    <dbReference type="NCBI Taxonomy" id="1836956"/>
    <lineage>
        <taxon>Eukaryota</taxon>
        <taxon>Fungi</taxon>
        <taxon>Dikarya</taxon>
        <taxon>Ascomycota</taxon>
        <taxon>Pezizomycotina</taxon>
        <taxon>Sordariomycetes</taxon>
        <taxon>Hypocreomycetidae</taxon>
        <taxon>Glomerellales</taxon>
        <taxon>Glomerellaceae</taxon>
        <taxon>Colletotrichum</taxon>
        <taxon>Colletotrichum gloeosporioides species complex</taxon>
    </lineage>
</organism>
<comment type="caution">
    <text evidence="3">The sequence shown here is derived from an EMBL/GenBank/DDBJ whole genome shotgun (WGS) entry which is preliminary data.</text>
</comment>
<proteinExistence type="predicted"/>
<feature type="region of interest" description="Disordered" evidence="1">
    <location>
        <begin position="215"/>
        <end position="281"/>
    </location>
</feature>
<feature type="chain" id="PRO_5042149645" evidence="2">
    <location>
        <begin position="19"/>
        <end position="650"/>
    </location>
</feature>
<keyword evidence="4" id="KW-1185">Reference proteome</keyword>
<dbReference type="AlphaFoldDB" id="A0AAD9B192"/>
<evidence type="ECO:0000256" key="1">
    <source>
        <dbReference type="SAM" id="MobiDB-lite"/>
    </source>
</evidence>
<feature type="compositionally biased region" description="Low complexity" evidence="1">
    <location>
        <begin position="391"/>
        <end position="452"/>
    </location>
</feature>
<name>A0AAD9B192_9PEZI</name>
<evidence type="ECO:0000313" key="3">
    <source>
        <dbReference type="EMBL" id="KAK1856495.1"/>
    </source>
</evidence>
<evidence type="ECO:0000313" key="4">
    <source>
        <dbReference type="Proteomes" id="UP001243330"/>
    </source>
</evidence>
<keyword evidence="2" id="KW-0732">Signal</keyword>
<feature type="signal peptide" evidence="2">
    <location>
        <begin position="1"/>
        <end position="18"/>
    </location>
</feature>
<gene>
    <name evidence="3" type="ORF">CCHR01_00874</name>
</gene>
<feature type="compositionally biased region" description="Acidic residues" evidence="1">
    <location>
        <begin position="375"/>
        <end position="390"/>
    </location>
</feature>
<feature type="region of interest" description="Disordered" evidence="1">
    <location>
        <begin position="293"/>
        <end position="476"/>
    </location>
</feature>
<feature type="compositionally biased region" description="Low complexity" evidence="1">
    <location>
        <begin position="246"/>
        <end position="261"/>
    </location>
</feature>
<dbReference type="EMBL" id="JAQOWY010000008">
    <property type="protein sequence ID" value="KAK1856495.1"/>
    <property type="molecule type" value="Genomic_DNA"/>
</dbReference>
<feature type="compositionally biased region" description="Low complexity" evidence="1">
    <location>
        <begin position="295"/>
        <end position="313"/>
    </location>
</feature>
<protein>
    <submittedName>
        <fullName evidence="3">Uncharacterized protein</fullName>
    </submittedName>
</protein>
<accession>A0AAD9B192</accession>
<feature type="compositionally biased region" description="Basic and acidic residues" evidence="1">
    <location>
        <begin position="262"/>
        <end position="274"/>
    </location>
</feature>
<evidence type="ECO:0000256" key="2">
    <source>
        <dbReference type="SAM" id="SignalP"/>
    </source>
</evidence>
<feature type="compositionally biased region" description="Low complexity" evidence="1">
    <location>
        <begin position="322"/>
        <end position="374"/>
    </location>
</feature>
<reference evidence="3" key="1">
    <citation type="submission" date="2023-01" db="EMBL/GenBank/DDBJ databases">
        <title>Colletotrichum chrysophilum M932 genome sequence.</title>
        <authorList>
            <person name="Baroncelli R."/>
        </authorList>
    </citation>
    <scope>NUCLEOTIDE SEQUENCE</scope>
    <source>
        <strain evidence="3">M932</strain>
    </source>
</reference>